<feature type="repeat" description="WD" evidence="3">
    <location>
        <begin position="1645"/>
        <end position="1686"/>
    </location>
</feature>
<feature type="domain" description="Arm-like repeat" evidence="6">
    <location>
        <begin position="197"/>
        <end position="528"/>
    </location>
</feature>
<dbReference type="InterPro" id="IPR027417">
    <property type="entry name" value="P-loop_NTPase"/>
</dbReference>
<evidence type="ECO:0000313" key="8">
    <source>
        <dbReference type="Proteomes" id="UP001194580"/>
    </source>
</evidence>
<dbReference type="PRINTS" id="PR00320">
    <property type="entry name" value="GPROTEINBRPT"/>
</dbReference>
<dbReference type="PROSITE" id="PS00675">
    <property type="entry name" value="SIGMA54_INTERACT_1"/>
    <property type="match status" value="1"/>
</dbReference>
<dbReference type="InterPro" id="IPR020472">
    <property type="entry name" value="WD40_PAC1"/>
</dbReference>
<protein>
    <submittedName>
        <fullName evidence="7">WD_REPEATS_REGION domain-containing protein</fullName>
    </submittedName>
</protein>
<accession>A0AAD4DDF4</accession>
<sequence>MTNPQISSSPAPNARASANKTKASIFSRITSAAKRATSPPAGQRSVSDGIAAVFVEFSKLPVPLGASNHVQQDQNNQRPVTIPTAQVHHDTQPIPVKPNSPKAKVVTPAPKVNLFHVDIFTKNVPKPKAQTTWPRVGARIETTSQLVLCATLLPKDSADDVDVSDDMDVPERVSDEKAFKDAPADWVMAMEQPLKQDLIRTLAEGTVDEFIKDATKNSDTVAEAVLLAPVLGHEYYRNLLDHTIIKFESSPLLDLISLQGLVQVVQSAAPGFLEADDLRRILGIIRERLLSTLQQSTEYVFHLTVAVSRILDVMADNKVSGLERDSEDPFLMYQASYAFQALQYVPHDESNLQVAAKNVAIVVESVVKISGLLKLDFGEFYNGVKGLGAAAGILIESVKTGYEGVCSLIEGGRGVLDSLKEGLGTGHRRQWYLAIRQAEIFKREGCLAELNRLICEAPCRRDPFFQWGICQLLGDLAADSDWDVEKRQQAADFLLALLKDDADWGQDLSVKTWTKTLLERLSKLPINKRTSPRDIIRQDEAVKNHALALLKGIPKADTIGPAFRSLYPLRSRMPVPKSSALLKRVELDVMFDLDNLRDQRLTSLVKAVYIPPLAKANLKASDKDTFPLMSSVKDFLESERQVMLILGDSGSGKSTFNRYLERDLWGSYNPDDEDEPIPLHINLATIDTPEEDLIAKQLSKMHNFPAPKIQELKESRRFILICDGYDETKSTANLYVKNRLNEGVGQWQAKMVISCRSTKIGHDYKSQFMPLPSDTHRGHTTDLFQEAVIAPFTPDQIKGYIEQYVLIDNRPQWDAQNYRNMLNWIPSLKDLVKNPFLLTLALKAMPSLVGAGRSRKDLVQIKVSRLVLFDSVVHQWIIEAEHRLVKSSLSEAEMLVLDDLRQFGFKLKVVEYLKDLATDIFKEQNGSPQVLFSGGPKDDEWKFKYFGRTPKTTVLRLSSPLIRNGIQNSFIHLSVLDYFFARVIYDPEQSNNLALVSHPLAKRSILGDPSILQFLAERVQQEPSKESPFKRQLLMVIENSKMDKSASQAAANAITILVKAGVRFNGADLRGVRIPGADLSTGQFDSAQFQGADLRNVKLNKTWIRQADFSDADMTEVRFGELPHIELTARTSGCSYSPDGETFAVGLHDGSIEIFDTTTWTRIRAFSDPVFASKMTTRDTGDVIDLAYSPTGEYLVTSSEHDKLGVWNYHTGQLCRTLEGHPGGAIAVTVSPDGKQIASTGHDMMVRLWCFQTGELELVLTGHTDLITTVAYSPDGRQVVSGGHEGVIRLWNAQTGDAGVLLVKESFGSVFSVVYSSNGRWIASGHRNNQIQLWNAESGEPGHLLVGNAKSVNDVKFSPDSQWIASAGWDYTVRLWDTETGALFSTLTGHSLFVACVRFSPIKAQFASCGHDRTIRIWELQDLYTSGPSLGVQDLTEPLPFVTYSPSGQHVVSANREGAVYQWDEHSTDPHLLRRAEGSEIQSMAYSPNGLQIASASKSSNDLSVRLWDLVTGEAGLVLTGHEEAAQYLFYSSCSRWIATASDNEQTVNIWDTRAAGSPLVHTFNNHGCGVAFSPDSRRITFGGFDKKLWVRDASTGGLVATLKGHNELISAVTYSPDGSLIGSSSWDCTVRLWDTTTNRPVAILRGHSHWVLCLSFSTCGKWIATGSRDMTVRLWDVQSSLLIASDQINESSGVCVSVVQPFFASVTHVAWNPNGKTEFVSSSAEHAIRAWKVVVVEDRTRDGGQDAGSDVSIAVSVQLDWSSDSNSLVGIGTKTAKAKGLSDFDRALLKQRESAKENRPVGMDEMVI</sequence>
<dbReference type="SUPFAM" id="SSF50978">
    <property type="entry name" value="WD40 repeat-like"/>
    <property type="match status" value="2"/>
</dbReference>
<keyword evidence="8" id="KW-1185">Reference proteome</keyword>
<gene>
    <name evidence="7" type="primary">WDR31_10</name>
    <name evidence="7" type="ORF">BGZ95_009135</name>
</gene>
<dbReference type="InterPro" id="IPR001646">
    <property type="entry name" value="5peptide_repeat"/>
</dbReference>
<dbReference type="InterPro" id="IPR019775">
    <property type="entry name" value="WD40_repeat_CS"/>
</dbReference>
<dbReference type="InterPro" id="IPR025662">
    <property type="entry name" value="Sigma_54_int_dom_ATP-bd_1"/>
</dbReference>
<dbReference type="PANTHER" id="PTHR19848:SF7">
    <property type="entry name" value="F-BOX AND WD-40 DOMAIN PROTEIN 7"/>
    <property type="match status" value="1"/>
</dbReference>
<evidence type="ECO:0000259" key="5">
    <source>
        <dbReference type="Pfam" id="PF05729"/>
    </source>
</evidence>
<dbReference type="Pfam" id="PF00400">
    <property type="entry name" value="WD40"/>
    <property type="match status" value="9"/>
</dbReference>
<evidence type="ECO:0000259" key="6">
    <source>
        <dbReference type="Pfam" id="PF23948"/>
    </source>
</evidence>
<proteinExistence type="predicted"/>
<reference evidence="7" key="1">
    <citation type="journal article" date="2020" name="Fungal Divers.">
        <title>Resolving the Mortierellaceae phylogeny through synthesis of multi-gene phylogenetics and phylogenomics.</title>
        <authorList>
            <person name="Vandepol N."/>
            <person name="Liber J."/>
            <person name="Desiro A."/>
            <person name="Na H."/>
            <person name="Kennedy M."/>
            <person name="Barry K."/>
            <person name="Grigoriev I.V."/>
            <person name="Miller A.N."/>
            <person name="O'Donnell K."/>
            <person name="Stajich J.E."/>
            <person name="Bonito G."/>
        </authorList>
    </citation>
    <scope>NUCLEOTIDE SEQUENCE</scope>
    <source>
        <strain evidence="7">NRRL 28262</strain>
    </source>
</reference>
<keyword evidence="1 3" id="KW-0853">WD repeat</keyword>
<feature type="repeat" description="WD" evidence="3">
    <location>
        <begin position="1603"/>
        <end position="1644"/>
    </location>
</feature>
<feature type="repeat" description="WD" evidence="3">
    <location>
        <begin position="1387"/>
        <end position="1421"/>
    </location>
</feature>
<dbReference type="PANTHER" id="PTHR19848">
    <property type="entry name" value="WD40 REPEAT PROTEIN"/>
    <property type="match status" value="1"/>
</dbReference>
<evidence type="ECO:0000313" key="7">
    <source>
        <dbReference type="EMBL" id="KAG0275145.1"/>
    </source>
</evidence>
<feature type="repeat" description="WD" evidence="3">
    <location>
        <begin position="1176"/>
        <end position="1217"/>
    </location>
</feature>
<dbReference type="Gene3D" id="2.130.10.10">
    <property type="entry name" value="YVTN repeat-like/Quinoprotein amine dehydrogenase"/>
    <property type="match status" value="5"/>
</dbReference>
<feature type="repeat" description="WD" evidence="3">
    <location>
        <begin position="1303"/>
        <end position="1344"/>
    </location>
</feature>
<dbReference type="InterPro" id="IPR036322">
    <property type="entry name" value="WD40_repeat_dom_sf"/>
</dbReference>
<dbReference type="Gene3D" id="2.160.20.80">
    <property type="entry name" value="E3 ubiquitin-protein ligase SopA"/>
    <property type="match status" value="1"/>
</dbReference>
<dbReference type="PROSITE" id="PS50082">
    <property type="entry name" value="WD_REPEATS_2"/>
    <property type="match status" value="8"/>
</dbReference>
<dbReference type="PROSITE" id="PS00678">
    <property type="entry name" value="WD_REPEATS_1"/>
    <property type="match status" value="4"/>
</dbReference>
<dbReference type="InterPro" id="IPR015943">
    <property type="entry name" value="WD40/YVTN_repeat-like_dom_sf"/>
</dbReference>
<dbReference type="Gene3D" id="3.40.50.300">
    <property type="entry name" value="P-loop containing nucleotide triphosphate hydrolases"/>
    <property type="match status" value="1"/>
</dbReference>
<dbReference type="Pfam" id="PF00805">
    <property type="entry name" value="Pentapeptide"/>
    <property type="match status" value="1"/>
</dbReference>
<evidence type="ECO:0000256" key="3">
    <source>
        <dbReference type="PROSITE-ProRule" id="PRU00221"/>
    </source>
</evidence>
<evidence type="ECO:0000256" key="2">
    <source>
        <dbReference type="ARBA" id="ARBA00022737"/>
    </source>
</evidence>
<dbReference type="Pfam" id="PF05729">
    <property type="entry name" value="NACHT"/>
    <property type="match status" value="1"/>
</dbReference>
<dbReference type="InterPro" id="IPR056251">
    <property type="entry name" value="Arm_rpt_dom"/>
</dbReference>
<dbReference type="CDD" id="cd00200">
    <property type="entry name" value="WD40"/>
    <property type="match status" value="2"/>
</dbReference>
<dbReference type="PROSITE" id="PS50294">
    <property type="entry name" value="WD_REPEATS_REGION"/>
    <property type="match status" value="6"/>
</dbReference>
<name>A0AAD4DDF4_9FUNG</name>
<feature type="repeat" description="WD" evidence="3">
    <location>
        <begin position="1260"/>
        <end position="1301"/>
    </location>
</feature>
<dbReference type="SMART" id="SM00320">
    <property type="entry name" value="WD40"/>
    <property type="match status" value="14"/>
</dbReference>
<evidence type="ECO:0000256" key="1">
    <source>
        <dbReference type="ARBA" id="ARBA00022574"/>
    </source>
</evidence>
<dbReference type="SUPFAM" id="SSF141571">
    <property type="entry name" value="Pentapeptide repeat-like"/>
    <property type="match status" value="1"/>
</dbReference>
<dbReference type="EMBL" id="JAAAIL010000517">
    <property type="protein sequence ID" value="KAG0275145.1"/>
    <property type="molecule type" value="Genomic_DNA"/>
</dbReference>
<feature type="region of interest" description="Disordered" evidence="4">
    <location>
        <begin position="1"/>
        <end position="22"/>
    </location>
</feature>
<feature type="repeat" description="WD" evidence="3">
    <location>
        <begin position="1345"/>
        <end position="1386"/>
    </location>
</feature>
<keyword evidence="2" id="KW-0677">Repeat</keyword>
<feature type="repeat" description="WD" evidence="3">
    <location>
        <begin position="1218"/>
        <end position="1259"/>
    </location>
</feature>
<comment type="caution">
    <text evidence="7">The sequence shown here is derived from an EMBL/GenBank/DDBJ whole genome shotgun (WGS) entry which is preliminary data.</text>
</comment>
<dbReference type="InterPro" id="IPR001680">
    <property type="entry name" value="WD40_rpt"/>
</dbReference>
<organism evidence="7 8">
    <name type="scientific">Linnemannia exigua</name>
    <dbReference type="NCBI Taxonomy" id="604196"/>
    <lineage>
        <taxon>Eukaryota</taxon>
        <taxon>Fungi</taxon>
        <taxon>Fungi incertae sedis</taxon>
        <taxon>Mucoromycota</taxon>
        <taxon>Mortierellomycotina</taxon>
        <taxon>Mortierellomycetes</taxon>
        <taxon>Mortierellales</taxon>
        <taxon>Mortierellaceae</taxon>
        <taxon>Linnemannia</taxon>
    </lineage>
</organism>
<evidence type="ECO:0000256" key="4">
    <source>
        <dbReference type="SAM" id="MobiDB-lite"/>
    </source>
</evidence>
<feature type="compositionally biased region" description="Low complexity" evidence="4">
    <location>
        <begin position="7"/>
        <end position="19"/>
    </location>
</feature>
<feature type="domain" description="NACHT" evidence="5">
    <location>
        <begin position="642"/>
        <end position="804"/>
    </location>
</feature>
<dbReference type="Pfam" id="PF23948">
    <property type="entry name" value="ARM_5"/>
    <property type="match status" value="1"/>
</dbReference>
<dbReference type="InterPro" id="IPR007111">
    <property type="entry name" value="NACHT_NTPase"/>
</dbReference>
<dbReference type="Proteomes" id="UP001194580">
    <property type="component" value="Unassembled WGS sequence"/>
</dbReference>